<gene>
    <name evidence="2" type="ORF">A0H81_14565</name>
</gene>
<protein>
    <submittedName>
        <fullName evidence="2">Uncharacterized protein</fullName>
    </submittedName>
</protein>
<dbReference type="AlphaFoldDB" id="A0A1C7LRI3"/>
<keyword evidence="3" id="KW-1185">Reference proteome</keyword>
<proteinExistence type="predicted"/>
<dbReference type="Proteomes" id="UP000092993">
    <property type="component" value="Unassembled WGS sequence"/>
</dbReference>
<comment type="caution">
    <text evidence="2">The sequence shown here is derived from an EMBL/GenBank/DDBJ whole genome shotgun (WGS) entry which is preliminary data.</text>
</comment>
<evidence type="ECO:0000313" key="3">
    <source>
        <dbReference type="Proteomes" id="UP000092993"/>
    </source>
</evidence>
<sequence length="103" mass="11186">MILCTPGPLCPAPPAACPIWFNPWFRLLGEPIVHTELAAAAQADDSAHEPPRTRPNLQGTTQLFPYPITPCFAEAPAAAPSETVEGADRRRARTIVDKIDWLA</sequence>
<dbReference type="EMBL" id="LUGG01000044">
    <property type="protein sequence ID" value="OBZ65394.1"/>
    <property type="molecule type" value="Genomic_DNA"/>
</dbReference>
<feature type="region of interest" description="Disordered" evidence="1">
    <location>
        <begin position="40"/>
        <end position="59"/>
    </location>
</feature>
<reference evidence="2 3" key="1">
    <citation type="submission" date="2016-03" db="EMBL/GenBank/DDBJ databases">
        <title>Whole genome sequencing of Grifola frondosa 9006-11.</title>
        <authorList>
            <person name="Min B."/>
            <person name="Park H."/>
            <person name="Kim J.-G."/>
            <person name="Cho H."/>
            <person name="Oh Y.-L."/>
            <person name="Kong W.-S."/>
            <person name="Choi I.-G."/>
        </authorList>
    </citation>
    <scope>NUCLEOTIDE SEQUENCE [LARGE SCALE GENOMIC DNA]</scope>
    <source>
        <strain evidence="2 3">9006-11</strain>
    </source>
</reference>
<evidence type="ECO:0000256" key="1">
    <source>
        <dbReference type="SAM" id="MobiDB-lite"/>
    </source>
</evidence>
<organism evidence="2 3">
    <name type="scientific">Grifola frondosa</name>
    <name type="common">Maitake</name>
    <name type="synonym">Polyporus frondosus</name>
    <dbReference type="NCBI Taxonomy" id="5627"/>
    <lineage>
        <taxon>Eukaryota</taxon>
        <taxon>Fungi</taxon>
        <taxon>Dikarya</taxon>
        <taxon>Basidiomycota</taxon>
        <taxon>Agaricomycotina</taxon>
        <taxon>Agaricomycetes</taxon>
        <taxon>Polyporales</taxon>
        <taxon>Grifolaceae</taxon>
        <taxon>Grifola</taxon>
    </lineage>
</organism>
<accession>A0A1C7LRI3</accession>
<evidence type="ECO:0000313" key="2">
    <source>
        <dbReference type="EMBL" id="OBZ65394.1"/>
    </source>
</evidence>
<name>A0A1C7LRI3_GRIFR</name>